<dbReference type="AlphaFoldDB" id="A0A839T6D2"/>
<comment type="caution">
    <text evidence="1">The sequence shown here is derived from an EMBL/GenBank/DDBJ whole genome shotgun (WGS) entry which is preliminary data.</text>
</comment>
<organism evidence="1 2">
    <name type="scientific">Azomonas macrocytogenes</name>
    <name type="common">Azotobacter macrocytogenes</name>
    <dbReference type="NCBI Taxonomy" id="69962"/>
    <lineage>
        <taxon>Bacteria</taxon>
        <taxon>Pseudomonadati</taxon>
        <taxon>Pseudomonadota</taxon>
        <taxon>Gammaproteobacteria</taxon>
        <taxon>Pseudomonadales</taxon>
        <taxon>Pseudomonadaceae</taxon>
        <taxon>Azomonas</taxon>
    </lineage>
</organism>
<reference evidence="1 2" key="1">
    <citation type="submission" date="2020-08" db="EMBL/GenBank/DDBJ databases">
        <title>Genomic Encyclopedia of Type Strains, Phase III (KMG-III): the genomes of soil and plant-associated and newly described type strains.</title>
        <authorList>
            <person name="Whitman W."/>
        </authorList>
    </citation>
    <scope>NUCLEOTIDE SEQUENCE [LARGE SCALE GENOMIC DNA]</scope>
    <source>
        <strain evidence="1 2">CECT 4462</strain>
    </source>
</reference>
<accession>A0A839T6D2</accession>
<proteinExistence type="predicted"/>
<protein>
    <submittedName>
        <fullName evidence="1">Uncharacterized protein</fullName>
    </submittedName>
</protein>
<name>A0A839T6D2_AZOMA</name>
<keyword evidence="2" id="KW-1185">Reference proteome</keyword>
<dbReference type="Proteomes" id="UP000549250">
    <property type="component" value="Unassembled WGS sequence"/>
</dbReference>
<evidence type="ECO:0000313" key="1">
    <source>
        <dbReference type="EMBL" id="MBB3104400.1"/>
    </source>
</evidence>
<evidence type="ECO:0000313" key="2">
    <source>
        <dbReference type="Proteomes" id="UP000549250"/>
    </source>
</evidence>
<dbReference type="EMBL" id="JACHXI010000015">
    <property type="protein sequence ID" value="MBB3104400.1"/>
    <property type="molecule type" value="Genomic_DNA"/>
</dbReference>
<sequence>MEASHHDKLCCGNTCRMRLLRLKKSLNFNLEQTVNFIREMDYIPFNNKENKNKELSCP</sequence>
<gene>
    <name evidence="1" type="ORF">FHR87_002816</name>
</gene>